<dbReference type="Proteomes" id="UP000812844">
    <property type="component" value="Unassembled WGS sequence"/>
</dbReference>
<accession>A0ABS6W6E2</accession>
<dbReference type="RefSeq" id="WP_219079809.1">
    <property type="nucleotide sequence ID" value="NZ_JAHBBD010000002.1"/>
</dbReference>
<comment type="caution">
    <text evidence="1">The sequence shown here is derived from an EMBL/GenBank/DDBJ whole genome shotgun (WGS) entry which is preliminary data.</text>
</comment>
<evidence type="ECO:0000313" key="2">
    <source>
        <dbReference type="Proteomes" id="UP000812844"/>
    </source>
</evidence>
<evidence type="ECO:0000313" key="1">
    <source>
        <dbReference type="EMBL" id="MBW3082060.1"/>
    </source>
</evidence>
<reference evidence="1 2" key="1">
    <citation type="submission" date="2021-05" db="EMBL/GenBank/DDBJ databases">
        <title>Phylogenetic classification of ten novel species belonging to the genus Bifidobacterium comprising B. colchicus sp. nov., B. abeli sp. nov., B. bicoloris sp. nov., B. guerezis sp. nov., B. rosaliae sp. nov., B. santillanensis sp. nov., B. argentati sp. nov., B. amazzoni sp. nov., B. pluviali sp. nov., and B. pinnaculum sp. nov.</title>
        <authorList>
            <person name="Lugli G.A."/>
            <person name="Ruiz Garcia L."/>
            <person name="Margolles A."/>
            <person name="Ventura M."/>
        </authorList>
    </citation>
    <scope>NUCLEOTIDE SEQUENCE [LARGE SCALE GENOMIC DNA]</scope>
    <source>
        <strain evidence="1 2">6T3</strain>
    </source>
</reference>
<name>A0ABS6W6E2_9BIFI</name>
<organism evidence="1 2">
    <name type="scientific">Bifidobacterium phasiani</name>
    <dbReference type="NCBI Taxonomy" id="2834431"/>
    <lineage>
        <taxon>Bacteria</taxon>
        <taxon>Bacillati</taxon>
        <taxon>Actinomycetota</taxon>
        <taxon>Actinomycetes</taxon>
        <taxon>Bifidobacteriales</taxon>
        <taxon>Bifidobacteriaceae</taxon>
        <taxon>Bifidobacterium</taxon>
    </lineage>
</organism>
<sequence length="186" mass="19521">MAGVRKTDVPGPVGIAAVLAAARAGLRAGGTMTEAFARQDAVGFATPRLTQARLLRLLEASRTVGETRRQAACVVGSVHAVYLLNASLGCGAARCLDVVMEDYRRMRMLDDLRRNAFAMPEATVRLLSALPGATVLLGELLGASPVAFLLGSDAGRLCLACGAVCYVAGLWWMRALLADAPTIRPP</sequence>
<protein>
    <recommendedName>
        <fullName evidence="3">Flp pilus assembly protein</fullName>
    </recommendedName>
</protein>
<keyword evidence="2" id="KW-1185">Reference proteome</keyword>
<gene>
    <name evidence="1" type="ORF">KIH73_01445</name>
</gene>
<proteinExistence type="predicted"/>
<dbReference type="EMBL" id="JAHBBD010000002">
    <property type="protein sequence ID" value="MBW3082060.1"/>
    <property type="molecule type" value="Genomic_DNA"/>
</dbReference>
<evidence type="ECO:0008006" key="3">
    <source>
        <dbReference type="Google" id="ProtNLM"/>
    </source>
</evidence>